<sequence>MAAAALHQNPEISVQKGVLELMDKHGDMMLFVGHAKFLVCSRTLFRASSVVEKAHHDHMASQLEAGQSPAVLAQQAGRLRLARPGVTPAAVRAILTIIHGSPMDLVPKFENRKLLHDILIVTDHYKMTECLAPVAVKWIRKVYNKDAVRYDDIAAQLWICHKLGHLRCLKQTLAKMIVGGRLNRAGQLVGYGATDDQPYAEMQTITTLGIIAAARTALVEQLLQLFEQAYARLEASPKTATISNLHEFVCKADKNQAKCDLVMLGALVKAIKAENWEVLDISASPRQLHRRMMKISMDALDRADVSGVHRGCEPLGSEVKSLEDLAQWAVDQIPLDESDFRRRSTALGFDSN</sequence>
<accession>A0AAJ0H7U5</accession>
<proteinExistence type="predicted"/>
<reference evidence="1" key="1">
    <citation type="journal article" date="2023" name="Mol. Phylogenet. Evol.">
        <title>Genome-scale phylogeny and comparative genomics of the fungal order Sordariales.</title>
        <authorList>
            <person name="Hensen N."/>
            <person name="Bonometti L."/>
            <person name="Westerberg I."/>
            <person name="Brannstrom I.O."/>
            <person name="Guillou S."/>
            <person name="Cros-Aarteil S."/>
            <person name="Calhoun S."/>
            <person name="Haridas S."/>
            <person name="Kuo A."/>
            <person name="Mondo S."/>
            <person name="Pangilinan J."/>
            <person name="Riley R."/>
            <person name="LaButti K."/>
            <person name="Andreopoulos B."/>
            <person name="Lipzen A."/>
            <person name="Chen C."/>
            <person name="Yan M."/>
            <person name="Daum C."/>
            <person name="Ng V."/>
            <person name="Clum A."/>
            <person name="Steindorff A."/>
            <person name="Ohm R.A."/>
            <person name="Martin F."/>
            <person name="Silar P."/>
            <person name="Natvig D.O."/>
            <person name="Lalanne C."/>
            <person name="Gautier V."/>
            <person name="Ament-Velasquez S.L."/>
            <person name="Kruys A."/>
            <person name="Hutchinson M.I."/>
            <person name="Powell A.J."/>
            <person name="Barry K."/>
            <person name="Miller A.N."/>
            <person name="Grigoriev I.V."/>
            <person name="Debuchy R."/>
            <person name="Gladieux P."/>
            <person name="Hiltunen Thoren M."/>
            <person name="Johannesson H."/>
        </authorList>
    </citation>
    <scope>NUCLEOTIDE SEQUENCE</scope>
    <source>
        <strain evidence="1">CBS 955.72</strain>
    </source>
</reference>
<protein>
    <submittedName>
        <fullName evidence="1">Uncharacterized protein</fullName>
    </submittedName>
</protein>
<dbReference type="Proteomes" id="UP001275084">
    <property type="component" value="Unassembled WGS sequence"/>
</dbReference>
<reference evidence="1" key="2">
    <citation type="submission" date="2023-06" db="EMBL/GenBank/DDBJ databases">
        <authorList>
            <consortium name="Lawrence Berkeley National Laboratory"/>
            <person name="Haridas S."/>
            <person name="Hensen N."/>
            <person name="Bonometti L."/>
            <person name="Westerberg I."/>
            <person name="Brannstrom I.O."/>
            <person name="Guillou S."/>
            <person name="Cros-Aarteil S."/>
            <person name="Calhoun S."/>
            <person name="Kuo A."/>
            <person name="Mondo S."/>
            <person name="Pangilinan J."/>
            <person name="Riley R."/>
            <person name="Labutti K."/>
            <person name="Andreopoulos B."/>
            <person name="Lipzen A."/>
            <person name="Chen C."/>
            <person name="Yanf M."/>
            <person name="Daum C."/>
            <person name="Ng V."/>
            <person name="Clum A."/>
            <person name="Steindorff A."/>
            <person name="Ohm R."/>
            <person name="Martin F."/>
            <person name="Silar P."/>
            <person name="Natvig D."/>
            <person name="Lalanne C."/>
            <person name="Gautier V."/>
            <person name="Ament-Velasquez S.L."/>
            <person name="Kruys A."/>
            <person name="Hutchinson M.I."/>
            <person name="Powell A.J."/>
            <person name="Barry K."/>
            <person name="Miller A.N."/>
            <person name="Grigoriev I.V."/>
            <person name="Debuchy R."/>
            <person name="Gladieux P."/>
            <person name="Thoren M.H."/>
            <person name="Johannesson H."/>
        </authorList>
    </citation>
    <scope>NUCLEOTIDE SEQUENCE</scope>
    <source>
        <strain evidence="1">CBS 955.72</strain>
    </source>
</reference>
<organism evidence="1 2">
    <name type="scientific">Lasiosphaeria hispida</name>
    <dbReference type="NCBI Taxonomy" id="260671"/>
    <lineage>
        <taxon>Eukaryota</taxon>
        <taxon>Fungi</taxon>
        <taxon>Dikarya</taxon>
        <taxon>Ascomycota</taxon>
        <taxon>Pezizomycotina</taxon>
        <taxon>Sordariomycetes</taxon>
        <taxon>Sordariomycetidae</taxon>
        <taxon>Sordariales</taxon>
        <taxon>Lasiosphaeriaceae</taxon>
        <taxon>Lasiosphaeria</taxon>
    </lineage>
</organism>
<keyword evidence="2" id="KW-1185">Reference proteome</keyword>
<evidence type="ECO:0000313" key="1">
    <source>
        <dbReference type="EMBL" id="KAK3341871.1"/>
    </source>
</evidence>
<name>A0AAJ0H7U5_9PEZI</name>
<dbReference type="AlphaFoldDB" id="A0AAJ0H7U5"/>
<gene>
    <name evidence="1" type="ORF">B0T25DRAFT_511309</name>
</gene>
<comment type="caution">
    <text evidence="1">The sequence shown here is derived from an EMBL/GenBank/DDBJ whole genome shotgun (WGS) entry which is preliminary data.</text>
</comment>
<dbReference type="EMBL" id="JAUIQD010000008">
    <property type="protein sequence ID" value="KAK3341871.1"/>
    <property type="molecule type" value="Genomic_DNA"/>
</dbReference>
<evidence type="ECO:0000313" key="2">
    <source>
        <dbReference type="Proteomes" id="UP001275084"/>
    </source>
</evidence>